<comment type="subcellular location">
    <subcellularLocation>
        <location evidence="1">Nucleus</location>
    </subcellularLocation>
</comment>
<organism evidence="7 8">
    <name type="scientific">Genlisea aurea</name>
    <dbReference type="NCBI Taxonomy" id="192259"/>
    <lineage>
        <taxon>Eukaryota</taxon>
        <taxon>Viridiplantae</taxon>
        <taxon>Streptophyta</taxon>
        <taxon>Embryophyta</taxon>
        <taxon>Tracheophyta</taxon>
        <taxon>Spermatophyta</taxon>
        <taxon>Magnoliopsida</taxon>
        <taxon>eudicotyledons</taxon>
        <taxon>Gunneridae</taxon>
        <taxon>Pentapetalae</taxon>
        <taxon>asterids</taxon>
        <taxon>lamiids</taxon>
        <taxon>Lamiales</taxon>
        <taxon>Lentibulariaceae</taxon>
        <taxon>Genlisea</taxon>
    </lineage>
</organism>
<dbReference type="OrthoDB" id="551907at2759"/>
<evidence type="ECO:0000313" key="7">
    <source>
        <dbReference type="EMBL" id="EPS58795.1"/>
    </source>
</evidence>
<dbReference type="InterPro" id="IPR017930">
    <property type="entry name" value="Myb_dom"/>
</dbReference>
<dbReference type="PANTHER" id="PTHR31314:SF174">
    <property type="entry name" value="OS02G0241200 PROTEIN"/>
    <property type="match status" value="1"/>
</dbReference>
<evidence type="ECO:0000256" key="4">
    <source>
        <dbReference type="ARBA" id="ARBA00023242"/>
    </source>
</evidence>
<dbReference type="Pfam" id="PF00249">
    <property type="entry name" value="Myb_DNA-binding"/>
    <property type="match status" value="1"/>
</dbReference>
<dbReference type="NCBIfam" id="TIGR01557">
    <property type="entry name" value="myb_SHAQKYF"/>
    <property type="match status" value="1"/>
</dbReference>
<dbReference type="AlphaFoldDB" id="S8BVZ6"/>
<name>S8BVZ6_9LAMI</name>
<dbReference type="InterPro" id="IPR001005">
    <property type="entry name" value="SANT/Myb"/>
</dbReference>
<dbReference type="InterPro" id="IPR046955">
    <property type="entry name" value="PHR1-like"/>
</dbReference>
<evidence type="ECO:0000256" key="2">
    <source>
        <dbReference type="ARBA" id="ARBA00023015"/>
    </source>
</evidence>
<dbReference type="GO" id="GO:0003677">
    <property type="term" value="F:DNA binding"/>
    <property type="evidence" value="ECO:0007669"/>
    <property type="project" value="InterPro"/>
</dbReference>
<dbReference type="SUPFAM" id="SSF46689">
    <property type="entry name" value="Homeodomain-like"/>
    <property type="match status" value="1"/>
</dbReference>
<accession>S8BVZ6</accession>
<keyword evidence="8" id="KW-1185">Reference proteome</keyword>
<evidence type="ECO:0000256" key="5">
    <source>
        <dbReference type="SAM" id="MobiDB-lite"/>
    </source>
</evidence>
<keyword evidence="2" id="KW-0805">Transcription regulation</keyword>
<keyword evidence="3" id="KW-0804">Transcription</keyword>
<dbReference type="InterPro" id="IPR006447">
    <property type="entry name" value="Myb_dom_plants"/>
</dbReference>
<dbReference type="EMBL" id="AUSU01008893">
    <property type="protein sequence ID" value="EPS58795.1"/>
    <property type="molecule type" value="Genomic_DNA"/>
</dbReference>
<dbReference type="PROSITE" id="PS51294">
    <property type="entry name" value="HTH_MYB"/>
    <property type="match status" value="1"/>
</dbReference>
<reference evidence="7 8" key="1">
    <citation type="journal article" date="2013" name="BMC Genomics">
        <title>The miniature genome of a carnivorous plant Genlisea aurea contains a low number of genes and short non-coding sequences.</title>
        <authorList>
            <person name="Leushkin E.V."/>
            <person name="Sutormin R.A."/>
            <person name="Nabieva E.R."/>
            <person name="Penin A.A."/>
            <person name="Kondrashov A.S."/>
            <person name="Logacheva M.D."/>
        </authorList>
    </citation>
    <scope>NUCLEOTIDE SEQUENCE [LARGE SCALE GENOMIC DNA]</scope>
</reference>
<feature type="domain" description="HTH myb-type" evidence="6">
    <location>
        <begin position="76"/>
        <end position="136"/>
    </location>
</feature>
<dbReference type="GO" id="GO:0005634">
    <property type="term" value="C:nucleus"/>
    <property type="evidence" value="ECO:0007669"/>
    <property type="project" value="UniProtKB-SubCell"/>
</dbReference>
<evidence type="ECO:0000256" key="3">
    <source>
        <dbReference type="ARBA" id="ARBA00023163"/>
    </source>
</evidence>
<evidence type="ECO:0000256" key="1">
    <source>
        <dbReference type="ARBA" id="ARBA00004123"/>
    </source>
</evidence>
<dbReference type="PANTHER" id="PTHR31314">
    <property type="entry name" value="MYB FAMILY TRANSCRIPTION FACTOR PHL7-LIKE"/>
    <property type="match status" value="1"/>
</dbReference>
<dbReference type="InterPro" id="IPR009057">
    <property type="entry name" value="Homeodomain-like_sf"/>
</dbReference>
<feature type="compositionally biased region" description="Basic and acidic residues" evidence="5">
    <location>
        <begin position="1"/>
        <end position="13"/>
    </location>
</feature>
<feature type="region of interest" description="Disordered" evidence="5">
    <location>
        <begin position="1"/>
        <end position="71"/>
    </location>
</feature>
<feature type="compositionally biased region" description="Polar residues" evidence="5">
    <location>
        <begin position="18"/>
        <end position="29"/>
    </location>
</feature>
<feature type="compositionally biased region" description="Basic and acidic residues" evidence="5">
    <location>
        <begin position="42"/>
        <end position="55"/>
    </location>
</feature>
<evidence type="ECO:0000313" key="8">
    <source>
        <dbReference type="Proteomes" id="UP000015453"/>
    </source>
</evidence>
<dbReference type="Proteomes" id="UP000015453">
    <property type="component" value="Unassembled WGS sequence"/>
</dbReference>
<evidence type="ECO:0000259" key="6">
    <source>
        <dbReference type="PROSITE" id="PS51294"/>
    </source>
</evidence>
<dbReference type="FunFam" id="1.10.10.60:FF:000002">
    <property type="entry name" value="Myb family transcription factor"/>
    <property type="match status" value="1"/>
</dbReference>
<dbReference type="GO" id="GO:0003700">
    <property type="term" value="F:DNA-binding transcription factor activity"/>
    <property type="evidence" value="ECO:0007669"/>
    <property type="project" value="InterPro"/>
</dbReference>
<sequence length="230" mass="25116">MDDVKMEVSREEAADNALSDSSENISSIDLNEEAGSNVVGEPNRDENETVGEKSCDVSSKSGEGNERKTNVRQYIRSKMPRLRWTPDLHLSFVHAIERLGGQERATPKAVLQLMNVRGLSISHVKSHLQMYRSKKLDESGKVIGQGNRVYGIHGRNHFVSAASYGGKFSSAASPLNQLKLENGGIVFVTESGPNLSAAGHDCLRSFSSYGSSQTHYTFDSSVKTPLPSSR</sequence>
<protein>
    <recommendedName>
        <fullName evidence="6">HTH myb-type domain-containing protein</fullName>
    </recommendedName>
</protein>
<proteinExistence type="predicted"/>
<comment type="caution">
    <text evidence="7">The sequence shown here is derived from an EMBL/GenBank/DDBJ whole genome shotgun (WGS) entry which is preliminary data.</text>
</comment>
<gene>
    <name evidence="7" type="ORF">M569_16018</name>
</gene>
<keyword evidence="4" id="KW-0539">Nucleus</keyword>
<dbReference type="Gene3D" id="1.10.10.60">
    <property type="entry name" value="Homeodomain-like"/>
    <property type="match status" value="1"/>
</dbReference>